<comment type="caution">
    <text evidence="1">The sequence shown here is derived from an EMBL/GenBank/DDBJ whole genome shotgun (WGS) entry which is preliminary data.</text>
</comment>
<reference evidence="1 2" key="1">
    <citation type="submission" date="2022-06" db="EMBL/GenBank/DDBJ databases">
        <title>Isolation of gut microbiota from human fecal samples.</title>
        <authorList>
            <person name="Pamer E.G."/>
            <person name="Barat B."/>
            <person name="Waligurski E."/>
            <person name="Medina S."/>
            <person name="Paddock L."/>
            <person name="Mostad J."/>
        </authorList>
    </citation>
    <scope>NUCLEOTIDE SEQUENCE [LARGE SCALE GENOMIC DNA]</scope>
    <source>
        <strain evidence="1 2">DFI.9.90</strain>
    </source>
</reference>
<dbReference type="AlphaFoldDB" id="A0AAW5K3I2"/>
<evidence type="ECO:0000313" key="2">
    <source>
        <dbReference type="Proteomes" id="UP001205919"/>
    </source>
</evidence>
<dbReference type="PANTHER" id="PTHR32432:SF13">
    <property type="entry name" value="ETHANOLAMINE AMMONIA-LYASE REACTIVASE EUTA"/>
    <property type="match status" value="1"/>
</dbReference>
<organism evidence="1 2">
    <name type="scientific">Cloacibacillus evryensis</name>
    <dbReference type="NCBI Taxonomy" id="508460"/>
    <lineage>
        <taxon>Bacteria</taxon>
        <taxon>Thermotogati</taxon>
        <taxon>Synergistota</taxon>
        <taxon>Synergistia</taxon>
        <taxon>Synergistales</taxon>
        <taxon>Synergistaceae</taxon>
        <taxon>Cloacibacillus</taxon>
    </lineage>
</organism>
<dbReference type="PANTHER" id="PTHR32432">
    <property type="entry name" value="CELL DIVISION PROTEIN FTSA-RELATED"/>
    <property type="match status" value="1"/>
</dbReference>
<proteinExistence type="predicted"/>
<dbReference type="Proteomes" id="UP001205919">
    <property type="component" value="Unassembled WGS sequence"/>
</dbReference>
<sequence length="481" mass="51243">MGRLGGETITSVGIDVGTSTTQLIFSRIKIENRASSYTAPRISIVGKEVFYRSPIYFTPLLSSTEIDAEAVKRIVTEEYKRAGMTPAMVNTGAIIITGDTARKKNANQLLSALSALSGDFVVATAGPDLESVLSARGAGTDKISEDNRAVVANLDVGGGTSNIALYEKGSLRGVTCLDIGGRLVKVENDFITYVYPKIEKIAADNGLAVKAGERADAERLRSLCRLMAGYLAEAVGLLPRSESCRYLYTNDGKGLPDGLPAITGVTFSGGVADFVYSPSQGDLFRFGDIGVILGDEIRKQPAFSQVKLYTPAETIRATVVGAGTCATEISGSTIAYTPGILPIQNIPILRVPDEDEATPERVERSIKFQLPLFMPEGRQEQIAISLSGDRYKSFSAVQRLAEAVISGARTLIDGPFPLIVVVETDIGKALGHALNVKLDHKKPVICIDGIHSASGDYIDLGEPVFGGHVLPVVIKTLIFNS</sequence>
<accession>A0AAW5K3I2</accession>
<gene>
    <name evidence="1" type="primary">eutA</name>
    <name evidence="1" type="ORF">NE630_13100</name>
</gene>
<dbReference type="EMBL" id="JANFYT010000034">
    <property type="protein sequence ID" value="MCQ4815370.1"/>
    <property type="molecule type" value="Genomic_DNA"/>
</dbReference>
<dbReference type="PIRSF" id="PIRSF012293">
    <property type="entry name" value="EutA"/>
    <property type="match status" value="1"/>
</dbReference>
<evidence type="ECO:0000313" key="1">
    <source>
        <dbReference type="EMBL" id="MCQ4815370.1"/>
    </source>
</evidence>
<name>A0AAW5K3I2_9BACT</name>
<dbReference type="NCBIfam" id="NF007992">
    <property type="entry name" value="PRK10719.1-3"/>
    <property type="match status" value="1"/>
</dbReference>
<dbReference type="InterPro" id="IPR050696">
    <property type="entry name" value="FtsA/MreB"/>
</dbReference>
<keyword evidence="2" id="KW-1185">Reference proteome</keyword>
<dbReference type="SUPFAM" id="SSF53067">
    <property type="entry name" value="Actin-like ATPase domain"/>
    <property type="match status" value="1"/>
</dbReference>
<dbReference type="RefSeq" id="WP_256182251.1">
    <property type="nucleotide sequence ID" value="NZ_DBFBHA010000086.1"/>
</dbReference>
<protein>
    <submittedName>
        <fullName evidence="1">Ethanolamine ammonia-lyase reactivating factor EutA</fullName>
    </submittedName>
</protein>
<dbReference type="InterPro" id="IPR043129">
    <property type="entry name" value="ATPase_NBD"/>
</dbReference>
<dbReference type="InterPro" id="IPR009377">
    <property type="entry name" value="EutA"/>
</dbReference>
<dbReference type="Pfam" id="PF06277">
    <property type="entry name" value="EutA"/>
    <property type="match status" value="1"/>
</dbReference>